<accession>A0A1I0N051</accession>
<name>A0A1I0N051_9FLAO</name>
<organism evidence="3 4">
    <name type="scientific">Chryseobacterium wanjuense</name>
    <dbReference type="NCBI Taxonomy" id="356305"/>
    <lineage>
        <taxon>Bacteria</taxon>
        <taxon>Pseudomonadati</taxon>
        <taxon>Bacteroidota</taxon>
        <taxon>Flavobacteriia</taxon>
        <taxon>Flavobacteriales</taxon>
        <taxon>Weeksellaceae</taxon>
        <taxon>Chryseobacterium group</taxon>
        <taxon>Chryseobacterium</taxon>
    </lineage>
</organism>
<gene>
    <name evidence="3" type="ORF">SAMN05421841_0309</name>
</gene>
<dbReference type="RefSeq" id="WP_170835635.1">
    <property type="nucleotide sequence ID" value="NZ_FOIU01000001.1"/>
</dbReference>
<dbReference type="EMBL" id="FOIU01000001">
    <property type="protein sequence ID" value="SEV94402.1"/>
    <property type="molecule type" value="Genomic_DNA"/>
</dbReference>
<dbReference type="STRING" id="356305.SAMN05421841_0309"/>
<evidence type="ECO:0000259" key="2">
    <source>
        <dbReference type="Pfam" id="PF13439"/>
    </source>
</evidence>
<dbReference type="GO" id="GO:0009103">
    <property type="term" value="P:lipopolysaccharide biosynthetic process"/>
    <property type="evidence" value="ECO:0007669"/>
    <property type="project" value="TreeGrafter"/>
</dbReference>
<dbReference type="SUPFAM" id="SSF53756">
    <property type="entry name" value="UDP-Glycosyltransferase/glycogen phosphorylase"/>
    <property type="match status" value="1"/>
</dbReference>
<dbReference type="CDD" id="cd03825">
    <property type="entry name" value="GT4_WcaC-like"/>
    <property type="match status" value="1"/>
</dbReference>
<dbReference type="PANTHER" id="PTHR46401">
    <property type="entry name" value="GLYCOSYLTRANSFERASE WBBK-RELATED"/>
    <property type="match status" value="1"/>
</dbReference>
<protein>
    <submittedName>
        <fullName evidence="3">Glycosyltransferase involved in cell wall bisynthesis</fullName>
    </submittedName>
</protein>
<keyword evidence="1 3" id="KW-0808">Transferase</keyword>
<dbReference type="AlphaFoldDB" id="A0A1I0N051"/>
<dbReference type="InterPro" id="IPR028098">
    <property type="entry name" value="Glyco_trans_4-like_N"/>
</dbReference>
<keyword evidence="4" id="KW-1185">Reference proteome</keyword>
<sequence>MIKIFQISSEVNSGSVGRIAEHIGEKIIDNGWESYIAYGRDHNPSKSNVIPIGNKISLISHGLKTRLTDRHGFGSVAATKKLIKTIKEINPDLIQLQHLHGYFVNIEILFNFLSEFKKPIVWTFHDCWSFTGHCAYYEFVDCHKWKTECFKCPQTHDYPQSYIDQSTRNFRDKKRIFNSVENLTIVPVSNWIGDQVKESFLKNFRVHTIHNGIDIEKFAPQNAESIKEKYNLKNKFIILGVASPWSERKGLKYFVELSKNISDDYQIILIGLNDEQIKKLPSNIIGVKRTENIKELAEFYSVADVFVNPTLEDTFPTTNLEAQSCGTPVITFKTGGAPEAIDENTGIVVEKGNVQGLLDAIQEIKKNGKQFYTKECRKRAELKFNKNDRFQEYLDLYCDILKLN</sequence>
<evidence type="ECO:0000256" key="1">
    <source>
        <dbReference type="ARBA" id="ARBA00022679"/>
    </source>
</evidence>
<evidence type="ECO:0000313" key="4">
    <source>
        <dbReference type="Proteomes" id="UP000199469"/>
    </source>
</evidence>
<dbReference type="Proteomes" id="UP000199469">
    <property type="component" value="Unassembled WGS sequence"/>
</dbReference>
<reference evidence="4" key="1">
    <citation type="submission" date="2016-10" db="EMBL/GenBank/DDBJ databases">
        <authorList>
            <person name="Varghese N."/>
            <person name="Submissions S."/>
        </authorList>
    </citation>
    <scope>NUCLEOTIDE SEQUENCE [LARGE SCALE GENOMIC DNA]</scope>
    <source>
        <strain evidence="4">DSM 17724</strain>
    </source>
</reference>
<proteinExistence type="predicted"/>
<dbReference type="GO" id="GO:0016757">
    <property type="term" value="F:glycosyltransferase activity"/>
    <property type="evidence" value="ECO:0007669"/>
    <property type="project" value="UniProtKB-ARBA"/>
</dbReference>
<feature type="domain" description="Glycosyltransferase subfamily 4-like N-terminal" evidence="2">
    <location>
        <begin position="16"/>
        <end position="216"/>
    </location>
</feature>
<dbReference type="Pfam" id="PF13692">
    <property type="entry name" value="Glyco_trans_1_4"/>
    <property type="match status" value="1"/>
</dbReference>
<evidence type="ECO:0000313" key="3">
    <source>
        <dbReference type="EMBL" id="SEV94402.1"/>
    </source>
</evidence>
<dbReference type="PANTHER" id="PTHR46401:SF2">
    <property type="entry name" value="GLYCOSYLTRANSFERASE WBBK-RELATED"/>
    <property type="match status" value="1"/>
</dbReference>
<dbReference type="Gene3D" id="3.40.50.2000">
    <property type="entry name" value="Glycogen Phosphorylase B"/>
    <property type="match status" value="2"/>
</dbReference>
<dbReference type="Pfam" id="PF13439">
    <property type="entry name" value="Glyco_transf_4"/>
    <property type="match status" value="1"/>
</dbReference>